<comment type="subcellular location">
    <subcellularLocation>
        <location evidence="1 12">Mitochondrion inner membrane</location>
        <topology evidence="1 12">Multi-pass membrane protein</topology>
    </subcellularLocation>
</comment>
<dbReference type="PANTHER" id="PTHR28021">
    <property type="entry name" value="PRESEQUENCE TRANSLOCATED-ASSOCIATED MOTOR SUBUNIT PAM17, MITOCHONDRIAL"/>
    <property type="match status" value="1"/>
</dbReference>
<feature type="transmembrane region" description="Helical" evidence="12">
    <location>
        <begin position="139"/>
        <end position="165"/>
    </location>
</feature>
<keyword evidence="7" id="KW-0809">Transit peptide</keyword>
<evidence type="ECO:0000256" key="9">
    <source>
        <dbReference type="ARBA" id="ARBA00023010"/>
    </source>
</evidence>
<comment type="function">
    <text evidence="12">Component of the PAM complex, a complex required for the translocation of transit peptide-containing proteins from the inner membrane into the mitochondrial matrix in an ATP-dependent manner.</text>
</comment>
<evidence type="ECO:0000256" key="2">
    <source>
        <dbReference type="ARBA" id="ARBA00006837"/>
    </source>
</evidence>
<evidence type="ECO:0000313" key="15">
    <source>
        <dbReference type="Proteomes" id="UP001305779"/>
    </source>
</evidence>
<dbReference type="Pfam" id="PF08566">
    <property type="entry name" value="Pam17"/>
    <property type="match status" value="1"/>
</dbReference>
<sequence>MATLLCTRTTCFRSINTAPRIFSLPAKATAAFSTARPSKHPSRTSNDKRPAITARLSKKEHATKIGLRQASTSTQQEPPPDVLTWDRFFDLRKKRRWINVGCSVVTAMAAVGVVTPIIANQDFDSWGAQISGMDPIVVFGISTFAVAAGGWLCGPSFGTALFSLWAGRRGWNKLIAEKEKSFYARIKRYRADASASSPQNPIPDYYGEKIASVKDYRRWLKDQKAFNLKKNKNML</sequence>
<dbReference type="Proteomes" id="UP001305779">
    <property type="component" value="Unassembled WGS sequence"/>
</dbReference>
<protein>
    <recommendedName>
        <fullName evidence="12">Presequence translocated-associated motor subunit PAM17</fullName>
    </recommendedName>
</protein>
<keyword evidence="10 12" id="KW-0496">Mitochondrion</keyword>
<comment type="similarity">
    <text evidence="2 12">Belongs to the PAM17 family.</text>
</comment>
<keyword evidence="6 12" id="KW-0653">Protein transport</keyword>
<evidence type="ECO:0000256" key="13">
    <source>
        <dbReference type="SAM" id="MobiDB-lite"/>
    </source>
</evidence>
<evidence type="ECO:0000256" key="3">
    <source>
        <dbReference type="ARBA" id="ARBA00022448"/>
    </source>
</evidence>
<dbReference type="EMBL" id="JAXOVC010000006">
    <property type="protein sequence ID" value="KAK4500092.1"/>
    <property type="molecule type" value="Genomic_DNA"/>
</dbReference>
<dbReference type="InterPro" id="IPR013875">
    <property type="entry name" value="Pam17"/>
</dbReference>
<evidence type="ECO:0000256" key="7">
    <source>
        <dbReference type="ARBA" id="ARBA00022946"/>
    </source>
</evidence>
<evidence type="ECO:0000256" key="11">
    <source>
        <dbReference type="ARBA" id="ARBA00023136"/>
    </source>
</evidence>
<evidence type="ECO:0000313" key="14">
    <source>
        <dbReference type="EMBL" id="KAK4500092.1"/>
    </source>
</evidence>
<keyword evidence="4 12" id="KW-0812">Transmembrane</keyword>
<evidence type="ECO:0000256" key="4">
    <source>
        <dbReference type="ARBA" id="ARBA00022692"/>
    </source>
</evidence>
<evidence type="ECO:0000256" key="1">
    <source>
        <dbReference type="ARBA" id="ARBA00004448"/>
    </source>
</evidence>
<keyword evidence="11 12" id="KW-0472">Membrane</keyword>
<keyword evidence="15" id="KW-1185">Reference proteome</keyword>
<accession>A0ABR0EF35</accession>
<name>A0ABR0EF35_ZASCE</name>
<keyword evidence="8 12" id="KW-1133">Transmembrane helix</keyword>
<keyword evidence="5 12" id="KW-0999">Mitochondrion inner membrane</keyword>
<proteinExistence type="inferred from homology"/>
<reference evidence="14 15" key="1">
    <citation type="journal article" date="2023" name="G3 (Bethesda)">
        <title>A chromosome-level genome assembly of Zasmidium syzygii isolated from banana leaves.</title>
        <authorList>
            <person name="van Westerhoven A.C."/>
            <person name="Mehrabi R."/>
            <person name="Talebi R."/>
            <person name="Steentjes M.B.F."/>
            <person name="Corcolon B."/>
            <person name="Chong P.A."/>
            <person name="Kema G.H.J."/>
            <person name="Seidl M.F."/>
        </authorList>
    </citation>
    <scope>NUCLEOTIDE SEQUENCE [LARGE SCALE GENOMIC DNA]</scope>
    <source>
        <strain evidence="14 15">P124</strain>
    </source>
</reference>
<feature type="region of interest" description="Disordered" evidence="13">
    <location>
        <begin position="59"/>
        <end position="78"/>
    </location>
</feature>
<feature type="transmembrane region" description="Helical" evidence="12">
    <location>
        <begin position="97"/>
        <end position="119"/>
    </location>
</feature>
<evidence type="ECO:0000256" key="12">
    <source>
        <dbReference type="RuleBase" id="RU367146"/>
    </source>
</evidence>
<comment type="subunit">
    <text evidence="12">Component of the PAM complex.</text>
</comment>
<keyword evidence="9 12" id="KW-0811">Translocation</keyword>
<comment type="caution">
    <text evidence="14">The sequence shown here is derived from an EMBL/GenBank/DDBJ whole genome shotgun (WGS) entry which is preliminary data.</text>
</comment>
<gene>
    <name evidence="14" type="ORF">PRZ48_008278</name>
</gene>
<evidence type="ECO:0000256" key="5">
    <source>
        <dbReference type="ARBA" id="ARBA00022792"/>
    </source>
</evidence>
<organism evidence="14 15">
    <name type="scientific">Zasmidium cellare</name>
    <name type="common">Wine cellar mold</name>
    <name type="synonym">Racodium cellare</name>
    <dbReference type="NCBI Taxonomy" id="395010"/>
    <lineage>
        <taxon>Eukaryota</taxon>
        <taxon>Fungi</taxon>
        <taxon>Dikarya</taxon>
        <taxon>Ascomycota</taxon>
        <taxon>Pezizomycotina</taxon>
        <taxon>Dothideomycetes</taxon>
        <taxon>Dothideomycetidae</taxon>
        <taxon>Mycosphaerellales</taxon>
        <taxon>Mycosphaerellaceae</taxon>
        <taxon>Zasmidium</taxon>
    </lineage>
</organism>
<evidence type="ECO:0000256" key="6">
    <source>
        <dbReference type="ARBA" id="ARBA00022927"/>
    </source>
</evidence>
<dbReference type="PANTHER" id="PTHR28021:SF1">
    <property type="entry name" value="PRESEQUENCE TRANSLOCATED-ASSOCIATED MOTOR SUBUNIT PAM17, MITOCHONDRIAL"/>
    <property type="match status" value="1"/>
</dbReference>
<evidence type="ECO:0000256" key="8">
    <source>
        <dbReference type="ARBA" id="ARBA00022989"/>
    </source>
</evidence>
<evidence type="ECO:0000256" key="10">
    <source>
        <dbReference type="ARBA" id="ARBA00023128"/>
    </source>
</evidence>
<keyword evidence="3 12" id="KW-0813">Transport</keyword>